<evidence type="ECO:0000313" key="2">
    <source>
        <dbReference type="Proteomes" id="UP000279994"/>
    </source>
</evidence>
<name>A0A3N0GRN5_9ACTN</name>
<dbReference type="OrthoDB" id="3268863at2"/>
<sequence length="82" mass="9613">MAELTDEHRAVLDFEGTWSKSMGPKGPAVRQQFDRSLLEHEQLVAWLIRQPEALAHAPATVRRLRRQRDRRIAQRRIDREAS</sequence>
<protein>
    <submittedName>
        <fullName evidence="1">DUF3263 domain-containing protein</fullName>
    </submittedName>
</protein>
<dbReference type="EMBL" id="RJSF01000037">
    <property type="protein sequence ID" value="RNM14828.1"/>
    <property type="molecule type" value="Genomic_DNA"/>
</dbReference>
<dbReference type="Pfam" id="PF11662">
    <property type="entry name" value="DUF3263"/>
    <property type="match status" value="1"/>
</dbReference>
<dbReference type="InterPro" id="IPR021678">
    <property type="entry name" value="DUF3263"/>
</dbReference>
<reference evidence="1 2" key="1">
    <citation type="submission" date="2018-11" db="EMBL/GenBank/DDBJ databases">
        <authorList>
            <person name="Li F."/>
        </authorList>
    </citation>
    <scope>NUCLEOTIDE SEQUENCE [LARGE SCALE GENOMIC DNA]</scope>
    <source>
        <strain evidence="1 2">Gsoil 818</strain>
    </source>
</reference>
<organism evidence="1 2">
    <name type="scientific">Nocardioides pocheonensis</name>
    <dbReference type="NCBI Taxonomy" id="661485"/>
    <lineage>
        <taxon>Bacteria</taxon>
        <taxon>Bacillati</taxon>
        <taxon>Actinomycetota</taxon>
        <taxon>Actinomycetes</taxon>
        <taxon>Propionibacteriales</taxon>
        <taxon>Nocardioidaceae</taxon>
        <taxon>Nocardioides</taxon>
    </lineage>
</organism>
<dbReference type="AlphaFoldDB" id="A0A3N0GRN5"/>
<keyword evidence="2" id="KW-1185">Reference proteome</keyword>
<gene>
    <name evidence="1" type="ORF">EFL26_09845</name>
</gene>
<accession>A0A3N0GRN5</accession>
<proteinExistence type="predicted"/>
<dbReference type="RefSeq" id="WP_123222791.1">
    <property type="nucleotide sequence ID" value="NZ_RJSF01000037.1"/>
</dbReference>
<dbReference type="Proteomes" id="UP000279994">
    <property type="component" value="Unassembled WGS sequence"/>
</dbReference>
<evidence type="ECO:0000313" key="1">
    <source>
        <dbReference type="EMBL" id="RNM14828.1"/>
    </source>
</evidence>
<comment type="caution">
    <text evidence="1">The sequence shown here is derived from an EMBL/GenBank/DDBJ whole genome shotgun (WGS) entry which is preliminary data.</text>
</comment>